<keyword evidence="5" id="KW-1185">Reference proteome</keyword>
<proteinExistence type="predicted"/>
<feature type="transmembrane region" description="Helical" evidence="1">
    <location>
        <begin position="171"/>
        <end position="200"/>
    </location>
</feature>
<organism evidence="2 5">
    <name type="scientific">Gallibacterium salpingitidis</name>
    <dbReference type="NCBI Taxonomy" id="505341"/>
    <lineage>
        <taxon>Bacteria</taxon>
        <taxon>Pseudomonadati</taxon>
        <taxon>Pseudomonadota</taxon>
        <taxon>Gammaproteobacteria</taxon>
        <taxon>Pasteurellales</taxon>
        <taxon>Pasteurellaceae</taxon>
        <taxon>Gallibacterium</taxon>
    </lineage>
</organism>
<evidence type="ECO:0000313" key="4">
    <source>
        <dbReference type="Proteomes" id="UP000092527"/>
    </source>
</evidence>
<comment type="caution">
    <text evidence="2">The sequence shown here is derived from an EMBL/GenBank/DDBJ whole genome shotgun (WGS) entry which is preliminary data.</text>
</comment>
<feature type="transmembrane region" description="Helical" evidence="1">
    <location>
        <begin position="86"/>
        <end position="104"/>
    </location>
</feature>
<feature type="transmembrane region" description="Helical" evidence="1">
    <location>
        <begin position="7"/>
        <end position="24"/>
    </location>
</feature>
<dbReference type="EMBL" id="JTJU01000024">
    <property type="protein sequence ID" value="OBX10668.1"/>
    <property type="molecule type" value="Genomic_DNA"/>
</dbReference>
<dbReference type="PATRIC" id="fig|505341.3.peg.358"/>
<accession>A0A1A7P2M6</accession>
<reference evidence="4 5" key="1">
    <citation type="submission" date="2014-11" db="EMBL/GenBank/DDBJ databases">
        <title>Pan-genome of Gallibacterium spp.</title>
        <authorList>
            <person name="Kudirkiene E."/>
            <person name="Bojesen A.M."/>
        </authorList>
    </citation>
    <scope>NUCLEOTIDE SEQUENCE [LARGE SCALE GENOMIC DNA]</scope>
    <source>
        <strain evidence="3 4">18469/18</strain>
        <strain evidence="2 5">F150</strain>
    </source>
</reference>
<dbReference type="OrthoDB" id="2380563at2"/>
<dbReference type="EMBL" id="JTJL01000005">
    <property type="protein sequence ID" value="OBW95981.1"/>
    <property type="molecule type" value="Genomic_DNA"/>
</dbReference>
<gene>
    <name evidence="2" type="ORF">QS62_01800</name>
    <name evidence="3" type="ORF">QV09_05015</name>
</gene>
<evidence type="ECO:0000313" key="3">
    <source>
        <dbReference type="EMBL" id="OBX10668.1"/>
    </source>
</evidence>
<keyword evidence="1" id="KW-0472">Membrane</keyword>
<protein>
    <submittedName>
        <fullName evidence="2">Membrane protein</fullName>
    </submittedName>
</protein>
<keyword evidence="1" id="KW-1133">Transmembrane helix</keyword>
<evidence type="ECO:0000313" key="5">
    <source>
        <dbReference type="Proteomes" id="UP000092649"/>
    </source>
</evidence>
<dbReference type="Pfam" id="PF14256">
    <property type="entry name" value="YwiC"/>
    <property type="match status" value="1"/>
</dbReference>
<keyword evidence="1" id="KW-0812">Transmembrane</keyword>
<name>A0A1A7P2M6_9PAST</name>
<dbReference type="RefSeq" id="WP_066105010.1">
    <property type="nucleotide sequence ID" value="NZ_CP103875.1"/>
</dbReference>
<dbReference type="Proteomes" id="UP000092527">
    <property type="component" value="Unassembled WGS sequence"/>
</dbReference>
<dbReference type="AlphaFoldDB" id="A0A1A7P2M6"/>
<feature type="transmembrane region" description="Helical" evidence="1">
    <location>
        <begin position="139"/>
        <end position="159"/>
    </location>
</feature>
<feature type="transmembrane region" description="Helical" evidence="1">
    <location>
        <begin position="220"/>
        <end position="238"/>
    </location>
</feature>
<dbReference type="Proteomes" id="UP000092649">
    <property type="component" value="Unassembled WGS sequence"/>
</dbReference>
<evidence type="ECO:0000256" key="1">
    <source>
        <dbReference type="SAM" id="Phobius"/>
    </source>
</evidence>
<sequence length="239" mass="27597">MKLLISNQHGAIVMALLPFLYGMWLSTPITLHICLLLAWFSLYLMTYPFLALFKGRNLSLYWRWTLIYGVVSLLFAIPTIIYNPRILWFLVAMLPFVFINIYYTKTKNERALANDIAAIVIFAIAGMAAYYFPTQQWDIHLIEIALYPSLFFIGTTLYVKSVMRERKNPTYYYASIIFHLLCTLLPLLLPNILLSCAFGVPLLRAILLPKRKLSVKQTGLVEFAISFYFLVMLVVATIR</sequence>
<evidence type="ECO:0000313" key="2">
    <source>
        <dbReference type="EMBL" id="OBW95981.1"/>
    </source>
</evidence>
<feature type="transmembrane region" description="Helical" evidence="1">
    <location>
        <begin position="30"/>
        <end position="53"/>
    </location>
</feature>
<dbReference type="InterPro" id="IPR025576">
    <property type="entry name" value="YwiC"/>
</dbReference>
<feature type="transmembrane region" description="Helical" evidence="1">
    <location>
        <begin position="60"/>
        <end position="80"/>
    </location>
</feature>
<feature type="transmembrane region" description="Helical" evidence="1">
    <location>
        <begin position="116"/>
        <end position="133"/>
    </location>
</feature>